<accession>A0A1I2PPQ1</accession>
<dbReference type="RefSeq" id="WP_090726223.1">
    <property type="nucleotide sequence ID" value="NZ_FOOU01000004.1"/>
</dbReference>
<comment type="catalytic activity">
    <reaction evidence="7">
        <text>3-phosphoshikimate + phosphoenolpyruvate = 5-O-(1-carboxyvinyl)-3-phosphoshikimate + phosphate</text>
        <dbReference type="Rhea" id="RHEA:21256"/>
        <dbReference type="ChEBI" id="CHEBI:43474"/>
        <dbReference type="ChEBI" id="CHEBI:57701"/>
        <dbReference type="ChEBI" id="CHEBI:58702"/>
        <dbReference type="ChEBI" id="CHEBI:145989"/>
        <dbReference type="EC" id="2.5.1.19"/>
    </reaction>
    <physiologicalReaction direction="left-to-right" evidence="7">
        <dbReference type="Rhea" id="RHEA:21257"/>
    </physiologicalReaction>
</comment>
<feature type="binding site" evidence="8">
    <location>
        <position position="345"/>
    </location>
    <ligand>
        <name>phosphoenolpyruvate</name>
        <dbReference type="ChEBI" id="CHEBI:58702"/>
    </ligand>
</feature>
<feature type="binding site" evidence="8">
    <location>
        <position position="123"/>
    </location>
    <ligand>
        <name>phosphoenolpyruvate</name>
        <dbReference type="ChEBI" id="CHEBI:58702"/>
    </ligand>
</feature>
<dbReference type="InterPro" id="IPR001986">
    <property type="entry name" value="Enolpyruvate_Tfrase_dom"/>
</dbReference>
<evidence type="ECO:0000256" key="8">
    <source>
        <dbReference type="HAMAP-Rule" id="MF_00210"/>
    </source>
</evidence>
<keyword evidence="6 8" id="KW-0057">Aromatic amino acid biosynthesis</keyword>
<dbReference type="PROSITE" id="PS00885">
    <property type="entry name" value="EPSP_SYNTHASE_2"/>
    <property type="match status" value="1"/>
</dbReference>
<name>A0A1I2PPQ1_9GAMM</name>
<dbReference type="InterPro" id="IPR006264">
    <property type="entry name" value="EPSP_synthase"/>
</dbReference>
<dbReference type="GO" id="GO:0009423">
    <property type="term" value="P:chorismate biosynthetic process"/>
    <property type="evidence" value="ECO:0007669"/>
    <property type="project" value="UniProtKB-UniRule"/>
</dbReference>
<feature type="binding site" evidence="8">
    <location>
        <position position="22"/>
    </location>
    <ligand>
        <name>phosphoenolpyruvate</name>
        <dbReference type="ChEBI" id="CHEBI:58702"/>
    </ligand>
</feature>
<feature type="binding site" evidence="8">
    <location>
        <position position="23"/>
    </location>
    <ligand>
        <name>3-phosphoshikimate</name>
        <dbReference type="ChEBI" id="CHEBI:145989"/>
    </ligand>
</feature>
<keyword evidence="3 8" id="KW-0963">Cytoplasm</keyword>
<organism evidence="10 11">
    <name type="scientific">Neptunomonas qingdaonensis</name>
    <dbReference type="NCBI Taxonomy" id="1045558"/>
    <lineage>
        <taxon>Bacteria</taxon>
        <taxon>Pseudomonadati</taxon>
        <taxon>Pseudomonadota</taxon>
        <taxon>Gammaproteobacteria</taxon>
        <taxon>Oceanospirillales</taxon>
        <taxon>Oceanospirillaceae</taxon>
        <taxon>Neptunomonas</taxon>
    </lineage>
</organism>
<feature type="active site" description="Proton acceptor" evidence="8">
    <location>
        <position position="314"/>
    </location>
</feature>
<dbReference type="GO" id="GO:0008652">
    <property type="term" value="P:amino acid biosynthetic process"/>
    <property type="evidence" value="ECO:0007669"/>
    <property type="project" value="UniProtKB-KW"/>
</dbReference>
<dbReference type="InterPro" id="IPR036968">
    <property type="entry name" value="Enolpyruvate_Tfrase_sf"/>
</dbReference>
<keyword evidence="11" id="KW-1185">Reference proteome</keyword>
<feature type="binding site" evidence="8">
    <location>
        <position position="169"/>
    </location>
    <ligand>
        <name>3-phosphoshikimate</name>
        <dbReference type="ChEBI" id="CHEBI:145989"/>
    </ligand>
</feature>
<dbReference type="OrthoDB" id="9809920at2"/>
<evidence type="ECO:0000256" key="5">
    <source>
        <dbReference type="ARBA" id="ARBA00022679"/>
    </source>
</evidence>
<dbReference type="PIRSF" id="PIRSF000505">
    <property type="entry name" value="EPSPS"/>
    <property type="match status" value="1"/>
</dbReference>
<dbReference type="FunFam" id="3.65.10.10:FF:000003">
    <property type="entry name" value="3-phosphoshikimate 1-carboxyvinyltransferase"/>
    <property type="match status" value="1"/>
</dbReference>
<comment type="pathway">
    <text evidence="1 8">Metabolic intermediate biosynthesis; chorismate biosynthesis; chorismate from D-erythrose 4-phosphate and phosphoenolpyruvate: step 6/7.</text>
</comment>
<dbReference type="Proteomes" id="UP000198623">
    <property type="component" value="Unassembled WGS sequence"/>
</dbReference>
<feature type="binding site" evidence="8">
    <location>
        <position position="197"/>
    </location>
    <ligand>
        <name>3-phosphoshikimate</name>
        <dbReference type="ChEBI" id="CHEBI:145989"/>
    </ligand>
</feature>
<feature type="binding site" evidence="8">
    <location>
        <position position="341"/>
    </location>
    <ligand>
        <name>3-phosphoshikimate</name>
        <dbReference type="ChEBI" id="CHEBI:145989"/>
    </ligand>
</feature>
<comment type="similarity">
    <text evidence="2 8">Belongs to the EPSP synthase family.</text>
</comment>
<evidence type="ECO:0000256" key="7">
    <source>
        <dbReference type="ARBA" id="ARBA00044633"/>
    </source>
</evidence>
<evidence type="ECO:0000256" key="3">
    <source>
        <dbReference type="ARBA" id="ARBA00022490"/>
    </source>
</evidence>
<evidence type="ECO:0000313" key="11">
    <source>
        <dbReference type="Proteomes" id="UP000198623"/>
    </source>
</evidence>
<evidence type="ECO:0000313" key="10">
    <source>
        <dbReference type="EMBL" id="SFG18225.1"/>
    </source>
</evidence>
<feature type="binding site" evidence="8">
    <location>
        <position position="170"/>
    </location>
    <ligand>
        <name>3-phosphoshikimate</name>
        <dbReference type="ChEBI" id="CHEBI:145989"/>
    </ligand>
</feature>
<dbReference type="UniPathway" id="UPA00053">
    <property type="reaction ID" value="UER00089"/>
</dbReference>
<keyword evidence="5 8" id="KW-0808">Transferase</keyword>
<dbReference type="GO" id="GO:0009073">
    <property type="term" value="P:aromatic amino acid family biosynthetic process"/>
    <property type="evidence" value="ECO:0007669"/>
    <property type="project" value="UniProtKB-KW"/>
</dbReference>
<evidence type="ECO:0000256" key="4">
    <source>
        <dbReference type="ARBA" id="ARBA00022605"/>
    </source>
</evidence>
<dbReference type="CDD" id="cd01556">
    <property type="entry name" value="EPSP_synthase"/>
    <property type="match status" value="1"/>
</dbReference>
<feature type="binding site" evidence="8">
    <location>
        <position position="337"/>
    </location>
    <ligand>
        <name>3-phosphoshikimate</name>
        <dbReference type="ChEBI" id="CHEBI:145989"/>
    </ligand>
</feature>
<dbReference type="PROSITE" id="PS00104">
    <property type="entry name" value="EPSP_SYNTHASE_1"/>
    <property type="match status" value="1"/>
</dbReference>
<comment type="function">
    <text evidence="8">Catalyzes the transfer of the enolpyruvyl moiety of phosphoenolpyruvate (PEP) to the 5-hydroxyl of shikimate-3-phosphate (S3P) to produce enolpyruvyl shikimate-3-phosphate and inorganic phosphate.</text>
</comment>
<feature type="binding site" evidence="8">
    <location>
        <position position="171"/>
    </location>
    <ligand>
        <name>phosphoenolpyruvate</name>
        <dbReference type="ChEBI" id="CHEBI:58702"/>
    </ligand>
</feature>
<dbReference type="PANTHER" id="PTHR21090">
    <property type="entry name" value="AROM/DEHYDROQUINATE SYNTHASE"/>
    <property type="match status" value="1"/>
</dbReference>
<keyword evidence="4 8" id="KW-0028">Amino-acid biosynthesis</keyword>
<comment type="subunit">
    <text evidence="8">Monomer.</text>
</comment>
<feature type="binding site" evidence="8">
    <location>
        <position position="387"/>
    </location>
    <ligand>
        <name>phosphoenolpyruvate</name>
        <dbReference type="ChEBI" id="CHEBI:58702"/>
    </ligand>
</feature>
<evidence type="ECO:0000256" key="6">
    <source>
        <dbReference type="ARBA" id="ARBA00023141"/>
    </source>
</evidence>
<dbReference type="Gene3D" id="3.65.10.10">
    <property type="entry name" value="Enolpyruvate transferase domain"/>
    <property type="match status" value="2"/>
</dbReference>
<dbReference type="SUPFAM" id="SSF55205">
    <property type="entry name" value="EPT/RTPC-like"/>
    <property type="match status" value="1"/>
</dbReference>
<protein>
    <recommendedName>
        <fullName evidence="8">3-phosphoshikimate 1-carboxyvinyltransferase</fullName>
        <ecNumber evidence="8">2.5.1.19</ecNumber>
    </recommendedName>
    <alternativeName>
        <fullName evidence="8">5-enolpyruvylshikimate-3-phosphate synthase</fullName>
        <shortName evidence="8">EPSP synthase</shortName>
        <shortName evidence="8">EPSPS</shortName>
    </alternativeName>
</protein>
<dbReference type="GO" id="GO:0005737">
    <property type="term" value="C:cytoplasm"/>
    <property type="evidence" value="ECO:0007669"/>
    <property type="project" value="UniProtKB-SubCell"/>
</dbReference>
<gene>
    <name evidence="8" type="primary">aroA</name>
    <name evidence="10" type="ORF">SAMN05216175_10413</name>
</gene>
<dbReference type="EC" id="2.5.1.19" evidence="8"/>
<dbReference type="FunFam" id="3.65.10.10:FF:000004">
    <property type="entry name" value="3-phosphoshikimate 1-carboxyvinyltransferase"/>
    <property type="match status" value="1"/>
</dbReference>
<dbReference type="STRING" id="1045558.SAMN05216175_10413"/>
<dbReference type="HAMAP" id="MF_00210">
    <property type="entry name" value="EPSP_synth"/>
    <property type="match status" value="1"/>
</dbReference>
<feature type="binding site" evidence="8">
    <location>
        <position position="95"/>
    </location>
    <ligand>
        <name>phosphoenolpyruvate</name>
        <dbReference type="ChEBI" id="CHEBI:58702"/>
    </ligand>
</feature>
<feature type="binding site" evidence="8">
    <location>
        <position position="314"/>
    </location>
    <ligand>
        <name>3-phosphoshikimate</name>
        <dbReference type="ChEBI" id="CHEBI:145989"/>
    </ligand>
</feature>
<feature type="domain" description="Enolpyruvate transferase" evidence="9">
    <location>
        <begin position="7"/>
        <end position="419"/>
    </location>
</feature>
<evidence type="ECO:0000256" key="2">
    <source>
        <dbReference type="ARBA" id="ARBA00009948"/>
    </source>
</evidence>
<comment type="subcellular location">
    <subcellularLocation>
        <location evidence="8">Cytoplasm</location>
    </subcellularLocation>
</comment>
<reference evidence="11" key="1">
    <citation type="submission" date="2016-10" db="EMBL/GenBank/DDBJ databases">
        <authorList>
            <person name="Varghese N."/>
            <person name="Submissions S."/>
        </authorList>
    </citation>
    <scope>NUCLEOTIDE SEQUENCE [LARGE SCALE GENOMIC DNA]</scope>
    <source>
        <strain evidence="11">CGMCC 1.10971</strain>
    </source>
</reference>
<feature type="binding site" evidence="8">
    <location>
        <position position="27"/>
    </location>
    <ligand>
        <name>3-phosphoshikimate</name>
        <dbReference type="ChEBI" id="CHEBI:145989"/>
    </ligand>
</feature>
<dbReference type="AlphaFoldDB" id="A0A1I2PPQ1"/>
<evidence type="ECO:0000259" key="9">
    <source>
        <dbReference type="Pfam" id="PF00275"/>
    </source>
</evidence>
<feature type="binding site" evidence="8">
    <location>
        <position position="22"/>
    </location>
    <ligand>
        <name>3-phosphoshikimate</name>
        <dbReference type="ChEBI" id="CHEBI:145989"/>
    </ligand>
</feature>
<feature type="binding site" evidence="8">
    <location>
        <position position="171"/>
    </location>
    <ligand>
        <name>3-phosphoshikimate</name>
        <dbReference type="ChEBI" id="CHEBI:145989"/>
    </ligand>
</feature>
<dbReference type="Pfam" id="PF00275">
    <property type="entry name" value="EPSP_synthase"/>
    <property type="match status" value="1"/>
</dbReference>
<proteinExistence type="inferred from homology"/>
<dbReference type="InterPro" id="IPR023193">
    <property type="entry name" value="EPSP_synthase_CS"/>
</dbReference>
<dbReference type="PANTHER" id="PTHR21090:SF5">
    <property type="entry name" value="PENTAFUNCTIONAL AROM POLYPEPTIDE"/>
    <property type="match status" value="1"/>
</dbReference>
<sequence length="426" mass="45847">MESLTLQPISSVAGEVQIPGSKSLSNRILLLAALAKGQTTITNLLDSDDVRHMLTALTALGVQYQLSDDRRQCIIKGRGDTLDNTSSALFLGNAGTAMRPLCAALCLSHGTFELTGEPRMYERPIGDLVNALRTLGADIDYLGTEGYPPLRIKANGLSGGEVSIKGNISSQFLTALLMAAPMADGDLTIHVDGELVSKPYIDITLHTMSLFGVEVINNNYQSFVIRSGQQYRSPGEIMVEGDASSASYFLAAAAIAGGTVRVYGVGADSVQGDKRFAEVLEAMGAHVTYGPTYIEVSKGRELTAVDMDLNHIPDAAMTIATTALFAKGTTAIRNIYNWRVKETDRLTAMATELRKVGASVVEGDDFIEVTPPVQLQHAAIDTYDDHRMAMCFSLVALSDTPVTINDPGCTRKTFPEYFDLFKSICQ</sequence>
<dbReference type="EMBL" id="FOOU01000004">
    <property type="protein sequence ID" value="SFG18225.1"/>
    <property type="molecule type" value="Genomic_DNA"/>
</dbReference>
<evidence type="ECO:0000256" key="1">
    <source>
        <dbReference type="ARBA" id="ARBA00004811"/>
    </source>
</evidence>
<dbReference type="NCBIfam" id="TIGR01356">
    <property type="entry name" value="aroA"/>
    <property type="match status" value="1"/>
</dbReference>
<dbReference type="InterPro" id="IPR013792">
    <property type="entry name" value="RNA3'P_cycl/enolpyr_Trfase_a/b"/>
</dbReference>
<feature type="binding site" evidence="8">
    <location>
        <position position="412"/>
    </location>
    <ligand>
        <name>phosphoenolpyruvate</name>
        <dbReference type="ChEBI" id="CHEBI:58702"/>
    </ligand>
</feature>
<dbReference type="GO" id="GO:0003866">
    <property type="term" value="F:3-phosphoshikimate 1-carboxyvinyltransferase activity"/>
    <property type="evidence" value="ECO:0007669"/>
    <property type="project" value="UniProtKB-UniRule"/>
</dbReference>